<dbReference type="Proteomes" id="UP001472866">
    <property type="component" value="Chromosome 07"/>
</dbReference>
<dbReference type="GO" id="GO:0035556">
    <property type="term" value="P:intracellular signal transduction"/>
    <property type="evidence" value="ECO:0007669"/>
    <property type="project" value="InterPro"/>
</dbReference>
<feature type="transmembrane region" description="Helical" evidence="8">
    <location>
        <begin position="345"/>
        <end position="364"/>
    </location>
</feature>
<keyword evidence="11" id="KW-1185">Reference proteome</keyword>
<dbReference type="InterPro" id="IPR029787">
    <property type="entry name" value="Nucleotide_cyclase"/>
</dbReference>
<comment type="subcellular location">
    <subcellularLocation>
        <location evidence="1">Membrane</location>
    </subcellularLocation>
</comment>
<dbReference type="Gene3D" id="3.30.70.1230">
    <property type="entry name" value="Nucleotide cyclase"/>
    <property type="match status" value="1"/>
</dbReference>
<gene>
    <name evidence="10" type="ORF">HKI87_07g49810</name>
</gene>
<evidence type="ECO:0000256" key="6">
    <source>
        <dbReference type="ARBA" id="ARBA00023239"/>
    </source>
</evidence>
<dbReference type="PANTHER" id="PTHR11920:SF335">
    <property type="entry name" value="GUANYLATE CYCLASE"/>
    <property type="match status" value="1"/>
</dbReference>
<protein>
    <submittedName>
        <fullName evidence="10">Guanylate cyclase</fullName>
    </submittedName>
</protein>
<keyword evidence="6" id="KW-0456">Lyase</keyword>
<reference evidence="10 11" key="1">
    <citation type="submission" date="2024-03" db="EMBL/GenBank/DDBJ databases">
        <title>Complete genome sequence of the green alga Chloropicon roscoffensis RCC1871.</title>
        <authorList>
            <person name="Lemieux C."/>
            <person name="Pombert J.-F."/>
            <person name="Otis C."/>
            <person name="Turmel M."/>
        </authorList>
    </citation>
    <scope>NUCLEOTIDE SEQUENCE [LARGE SCALE GENOMIC DNA]</scope>
    <source>
        <strain evidence="10 11">RCC1871</strain>
    </source>
</reference>
<dbReference type="SUPFAM" id="SSF55073">
    <property type="entry name" value="Nucleotide cyclase"/>
    <property type="match status" value="1"/>
</dbReference>
<evidence type="ECO:0000313" key="11">
    <source>
        <dbReference type="Proteomes" id="UP001472866"/>
    </source>
</evidence>
<dbReference type="InterPro" id="IPR001054">
    <property type="entry name" value="A/G_cyclase"/>
</dbReference>
<keyword evidence="2 8" id="KW-0812">Transmembrane</keyword>
<dbReference type="Pfam" id="PF00211">
    <property type="entry name" value="Guanylate_cyc"/>
    <property type="match status" value="1"/>
</dbReference>
<feature type="transmembrane region" description="Helical" evidence="8">
    <location>
        <begin position="234"/>
        <end position="252"/>
    </location>
</feature>
<keyword evidence="4 8" id="KW-1133">Transmembrane helix</keyword>
<keyword evidence="3" id="KW-0547">Nucleotide-binding</keyword>
<evidence type="ECO:0000256" key="1">
    <source>
        <dbReference type="ARBA" id="ARBA00004370"/>
    </source>
</evidence>
<dbReference type="GO" id="GO:0004016">
    <property type="term" value="F:adenylate cyclase activity"/>
    <property type="evidence" value="ECO:0007669"/>
    <property type="project" value="TreeGrafter"/>
</dbReference>
<organism evidence="10 11">
    <name type="scientific">Chloropicon roscoffensis</name>
    <dbReference type="NCBI Taxonomy" id="1461544"/>
    <lineage>
        <taxon>Eukaryota</taxon>
        <taxon>Viridiplantae</taxon>
        <taxon>Chlorophyta</taxon>
        <taxon>Chloropicophyceae</taxon>
        <taxon>Chloropicales</taxon>
        <taxon>Chloropicaceae</taxon>
        <taxon>Chloropicon</taxon>
    </lineage>
</organism>
<feature type="transmembrane region" description="Helical" evidence="8">
    <location>
        <begin position="310"/>
        <end position="333"/>
    </location>
</feature>
<feature type="region of interest" description="Disordered" evidence="7">
    <location>
        <begin position="1"/>
        <end position="31"/>
    </location>
</feature>
<evidence type="ECO:0000256" key="8">
    <source>
        <dbReference type="SAM" id="Phobius"/>
    </source>
</evidence>
<dbReference type="AlphaFoldDB" id="A0AAX4PB33"/>
<dbReference type="GO" id="GO:0000166">
    <property type="term" value="F:nucleotide binding"/>
    <property type="evidence" value="ECO:0007669"/>
    <property type="project" value="UniProtKB-KW"/>
</dbReference>
<feature type="domain" description="Guanylate cyclase" evidence="9">
    <location>
        <begin position="503"/>
        <end position="710"/>
    </location>
</feature>
<evidence type="ECO:0000256" key="2">
    <source>
        <dbReference type="ARBA" id="ARBA00022692"/>
    </source>
</evidence>
<dbReference type="PANTHER" id="PTHR11920">
    <property type="entry name" value="GUANYLYL CYCLASE"/>
    <property type="match status" value="1"/>
</dbReference>
<evidence type="ECO:0000259" key="9">
    <source>
        <dbReference type="PROSITE" id="PS50125"/>
    </source>
</evidence>
<evidence type="ECO:0000256" key="4">
    <source>
        <dbReference type="ARBA" id="ARBA00022989"/>
    </source>
</evidence>
<dbReference type="GO" id="GO:0005886">
    <property type="term" value="C:plasma membrane"/>
    <property type="evidence" value="ECO:0007669"/>
    <property type="project" value="TreeGrafter"/>
</dbReference>
<accession>A0AAX4PB33</accession>
<dbReference type="EMBL" id="CP151507">
    <property type="protein sequence ID" value="WZN63432.1"/>
    <property type="molecule type" value="Genomic_DNA"/>
</dbReference>
<dbReference type="GO" id="GO:0001653">
    <property type="term" value="F:peptide receptor activity"/>
    <property type="evidence" value="ECO:0007669"/>
    <property type="project" value="TreeGrafter"/>
</dbReference>
<evidence type="ECO:0000313" key="10">
    <source>
        <dbReference type="EMBL" id="WZN63432.1"/>
    </source>
</evidence>
<sequence>MEGRDIMAAAQEPGARASTRPSASGSGVDRDAMASSVGLGQSYPANSETGFFFMLGSKRETTLVDSHDFTRDAKSTRELLAGTSKVLAQAKLSSDVMNPLTLRFRDRTIEEVFQHENAVAHTRAVYAGYFLQLTLGSLGIFVSCLSIRLINASRCAELLTYAEEILCHKLLGSKYISDSSKQLLMEENSTLSRAILEDTAEDKLDFGLNLINSTSVHGGGMAVDLDSQQVISQVFNIAWCALAVLVLTYVHWRIHLPVDGPQVDAKKFSLARMTNQRGAAKFSPRKEPSKFSSKLRSLLRIKTEVKSKKLATLVAAVGYTVELCGFCILTLVVHSYDAFWQLRLLSWYAFVLMTGVWFTGMLFWQSLAMATVSMMVYCACTIPIIQRSLAGTLMLDDLSEVEPIFELVLYAGTTSILLVITILMVMSSYSNEMTERTSFLHKFMICYQQDKMLEEKKRRSSLQEQMLNRILPPAIVKELTSTRTRHDPTELLRTLSHRHESVSILFADVVGFSTFAKDVESLVVMEYLNKLFEGFDRLCDEHNAYKVETIGDCYVATVGLVTGRTLSENVSEASRIGTSNFNLSITESVSGTFRVKAARNRVETSVEAYDKDIVQHLKRLRSSTTMRCTSITDAELLGAARENTRDLTLFAKAMICQSKTVAMAICEGEEKPTSMRVGIHTGSCLSGIVGTRNLRFCVLGESVRLAQKLEESGKPDHLHASHVVRALVPGECWRPSSVTFGEKETYLLKPFVE</sequence>
<dbReference type="InterPro" id="IPR050401">
    <property type="entry name" value="Cyclic_nucleotide_synthase"/>
</dbReference>
<evidence type="ECO:0000256" key="7">
    <source>
        <dbReference type="SAM" id="MobiDB-lite"/>
    </source>
</evidence>
<proteinExistence type="predicted"/>
<evidence type="ECO:0000256" key="5">
    <source>
        <dbReference type="ARBA" id="ARBA00023136"/>
    </source>
</evidence>
<name>A0AAX4PB33_9CHLO</name>
<dbReference type="CDD" id="cd07302">
    <property type="entry name" value="CHD"/>
    <property type="match status" value="1"/>
</dbReference>
<dbReference type="GO" id="GO:0007168">
    <property type="term" value="P:receptor guanylyl cyclase signaling pathway"/>
    <property type="evidence" value="ECO:0007669"/>
    <property type="project" value="TreeGrafter"/>
</dbReference>
<feature type="transmembrane region" description="Helical" evidence="8">
    <location>
        <begin position="407"/>
        <end position="426"/>
    </location>
</feature>
<dbReference type="GO" id="GO:0004383">
    <property type="term" value="F:guanylate cyclase activity"/>
    <property type="evidence" value="ECO:0007669"/>
    <property type="project" value="TreeGrafter"/>
</dbReference>
<dbReference type="SMART" id="SM00044">
    <property type="entry name" value="CYCc"/>
    <property type="match status" value="1"/>
</dbReference>
<keyword evidence="5 8" id="KW-0472">Membrane</keyword>
<dbReference type="PROSITE" id="PS50125">
    <property type="entry name" value="GUANYLATE_CYCLASE_2"/>
    <property type="match status" value="1"/>
</dbReference>
<evidence type="ECO:0000256" key="3">
    <source>
        <dbReference type="ARBA" id="ARBA00022741"/>
    </source>
</evidence>